<dbReference type="EMBL" id="JBHULX010000039">
    <property type="protein sequence ID" value="MFD2592353.1"/>
    <property type="molecule type" value="Genomic_DNA"/>
</dbReference>
<dbReference type="Proteomes" id="UP001597459">
    <property type="component" value="Unassembled WGS sequence"/>
</dbReference>
<name>A0ABW5NCN1_9FLAO</name>
<dbReference type="Pfam" id="PF23296">
    <property type="entry name" value="DUF7079"/>
    <property type="match status" value="1"/>
</dbReference>
<evidence type="ECO:0000313" key="3">
    <source>
        <dbReference type="Proteomes" id="UP001597459"/>
    </source>
</evidence>
<comment type="caution">
    <text evidence="2">The sequence shown here is derived from an EMBL/GenBank/DDBJ whole genome shotgun (WGS) entry which is preliminary data.</text>
</comment>
<feature type="domain" description="DUF7079" evidence="1">
    <location>
        <begin position="22"/>
        <end position="132"/>
    </location>
</feature>
<evidence type="ECO:0000313" key="2">
    <source>
        <dbReference type="EMBL" id="MFD2592353.1"/>
    </source>
</evidence>
<organism evidence="2 3">
    <name type="scientific">Aquimarina hainanensis</name>
    <dbReference type="NCBI Taxonomy" id="1578017"/>
    <lineage>
        <taxon>Bacteria</taxon>
        <taxon>Pseudomonadati</taxon>
        <taxon>Bacteroidota</taxon>
        <taxon>Flavobacteriia</taxon>
        <taxon>Flavobacteriales</taxon>
        <taxon>Flavobacteriaceae</taxon>
        <taxon>Aquimarina</taxon>
    </lineage>
</organism>
<sequence length="135" mass="16475">MQKKLIKTKQLHTKGDHILAVRKHVWYILSQSYLDTAIDISDIIYMGNELAKSNLSISQIRDIDRYEVLPVLKYNLISPAGVWTDFDKEWLFKECHKMYTKRNHWSHRLKTGTYNFFFYKHFRKKFWTRLEEHIH</sequence>
<evidence type="ECO:0000259" key="1">
    <source>
        <dbReference type="Pfam" id="PF23296"/>
    </source>
</evidence>
<reference evidence="3" key="1">
    <citation type="journal article" date="2019" name="Int. J. Syst. Evol. Microbiol.">
        <title>The Global Catalogue of Microorganisms (GCM) 10K type strain sequencing project: providing services to taxonomists for standard genome sequencing and annotation.</title>
        <authorList>
            <consortium name="The Broad Institute Genomics Platform"/>
            <consortium name="The Broad Institute Genome Sequencing Center for Infectious Disease"/>
            <person name="Wu L."/>
            <person name="Ma J."/>
        </authorList>
    </citation>
    <scope>NUCLEOTIDE SEQUENCE [LARGE SCALE GENOMIC DNA]</scope>
    <source>
        <strain evidence="3">KCTC 42423</strain>
    </source>
</reference>
<accession>A0ABW5NCN1</accession>
<dbReference type="RefSeq" id="WP_176030638.1">
    <property type="nucleotide sequence ID" value="NZ_JBHSJV010000001.1"/>
</dbReference>
<proteinExistence type="predicted"/>
<gene>
    <name evidence="2" type="ORF">ACFSTE_16055</name>
</gene>
<keyword evidence="3" id="KW-1185">Reference proteome</keyword>
<protein>
    <recommendedName>
        <fullName evidence="1">DUF7079 domain-containing protein</fullName>
    </recommendedName>
</protein>
<dbReference type="InterPro" id="IPR055507">
    <property type="entry name" value="DUF7079"/>
</dbReference>